<feature type="compositionally biased region" description="Polar residues" evidence="1">
    <location>
        <begin position="58"/>
        <end position="67"/>
    </location>
</feature>
<evidence type="ECO:0000256" key="1">
    <source>
        <dbReference type="SAM" id="MobiDB-lite"/>
    </source>
</evidence>
<organism evidence="2 3">
    <name type="scientific">Hebeloma cylindrosporum</name>
    <dbReference type="NCBI Taxonomy" id="76867"/>
    <lineage>
        <taxon>Eukaryota</taxon>
        <taxon>Fungi</taxon>
        <taxon>Dikarya</taxon>
        <taxon>Basidiomycota</taxon>
        <taxon>Agaricomycotina</taxon>
        <taxon>Agaricomycetes</taxon>
        <taxon>Agaricomycetidae</taxon>
        <taxon>Agaricales</taxon>
        <taxon>Agaricineae</taxon>
        <taxon>Hymenogastraceae</taxon>
        <taxon>Hebeloma</taxon>
    </lineage>
</organism>
<reference evidence="2 3" key="1">
    <citation type="submission" date="2014-04" db="EMBL/GenBank/DDBJ databases">
        <authorList>
            <consortium name="DOE Joint Genome Institute"/>
            <person name="Kuo A."/>
            <person name="Gay G."/>
            <person name="Dore J."/>
            <person name="Kohler A."/>
            <person name="Nagy L.G."/>
            <person name="Floudas D."/>
            <person name="Copeland A."/>
            <person name="Barry K.W."/>
            <person name="Cichocki N."/>
            <person name="Veneault-Fourrey C."/>
            <person name="LaButti K."/>
            <person name="Lindquist E.A."/>
            <person name="Lipzen A."/>
            <person name="Lundell T."/>
            <person name="Morin E."/>
            <person name="Murat C."/>
            <person name="Sun H."/>
            <person name="Tunlid A."/>
            <person name="Henrissat B."/>
            <person name="Grigoriev I.V."/>
            <person name="Hibbett D.S."/>
            <person name="Martin F."/>
            <person name="Nordberg H.P."/>
            <person name="Cantor M.N."/>
            <person name="Hua S.X."/>
        </authorList>
    </citation>
    <scope>NUCLEOTIDE SEQUENCE [LARGE SCALE GENOMIC DNA]</scope>
    <source>
        <strain evidence="3">h7</strain>
    </source>
</reference>
<evidence type="ECO:0000313" key="2">
    <source>
        <dbReference type="EMBL" id="KIM44209.1"/>
    </source>
</evidence>
<sequence length="67" mass="7216">MDMTGTIRTPSEYSKAVSSGTLGSRRADSMPSVLDSRSRPHDSRRGGLKRGHIVDLAYSTSQSSETS</sequence>
<accession>A0A0C3CJE8</accession>
<name>A0A0C3CJE8_HEBCY</name>
<evidence type="ECO:0000313" key="3">
    <source>
        <dbReference type="Proteomes" id="UP000053424"/>
    </source>
</evidence>
<keyword evidence="3" id="KW-1185">Reference proteome</keyword>
<feature type="compositionally biased region" description="Polar residues" evidence="1">
    <location>
        <begin position="1"/>
        <end position="22"/>
    </location>
</feature>
<dbReference type="EMBL" id="KN831774">
    <property type="protein sequence ID" value="KIM44209.1"/>
    <property type="molecule type" value="Genomic_DNA"/>
</dbReference>
<dbReference type="HOGENOM" id="CLU_2812671_0_0_1"/>
<protein>
    <submittedName>
        <fullName evidence="2">Uncharacterized protein</fullName>
    </submittedName>
</protein>
<dbReference type="AlphaFoldDB" id="A0A0C3CJE8"/>
<reference evidence="3" key="2">
    <citation type="submission" date="2015-01" db="EMBL/GenBank/DDBJ databases">
        <title>Evolutionary Origins and Diversification of the Mycorrhizal Mutualists.</title>
        <authorList>
            <consortium name="DOE Joint Genome Institute"/>
            <consortium name="Mycorrhizal Genomics Consortium"/>
            <person name="Kohler A."/>
            <person name="Kuo A."/>
            <person name="Nagy L.G."/>
            <person name="Floudas D."/>
            <person name="Copeland A."/>
            <person name="Barry K.W."/>
            <person name="Cichocki N."/>
            <person name="Veneault-Fourrey C."/>
            <person name="LaButti K."/>
            <person name="Lindquist E.A."/>
            <person name="Lipzen A."/>
            <person name="Lundell T."/>
            <person name="Morin E."/>
            <person name="Murat C."/>
            <person name="Riley R."/>
            <person name="Ohm R."/>
            <person name="Sun H."/>
            <person name="Tunlid A."/>
            <person name="Henrissat B."/>
            <person name="Grigoriev I.V."/>
            <person name="Hibbett D.S."/>
            <person name="Martin F."/>
        </authorList>
    </citation>
    <scope>NUCLEOTIDE SEQUENCE [LARGE SCALE GENOMIC DNA]</scope>
    <source>
        <strain evidence="3">h7</strain>
    </source>
</reference>
<feature type="region of interest" description="Disordered" evidence="1">
    <location>
        <begin position="1"/>
        <end position="67"/>
    </location>
</feature>
<proteinExistence type="predicted"/>
<dbReference type="Proteomes" id="UP000053424">
    <property type="component" value="Unassembled WGS sequence"/>
</dbReference>
<gene>
    <name evidence="2" type="ORF">M413DRAFT_443237</name>
</gene>
<feature type="compositionally biased region" description="Basic and acidic residues" evidence="1">
    <location>
        <begin position="36"/>
        <end position="45"/>
    </location>
</feature>